<dbReference type="OrthoDB" id="5855429at2759"/>
<proteinExistence type="predicted"/>
<name>A0A9J7N7S7_BRAFL</name>
<dbReference type="Pfam" id="PF08685">
    <property type="entry name" value="GON"/>
    <property type="match status" value="2"/>
</dbReference>
<dbReference type="GO" id="GO:0004222">
    <property type="term" value="F:metalloendopeptidase activity"/>
    <property type="evidence" value="ECO:0007669"/>
    <property type="project" value="InterPro"/>
</dbReference>
<sequence length="495" mass="55635">MDAWIRSKALVFLCVSVLWWGPNVFGVLTVRQAAHLKRRIEEVTSKIEQVKLRVVNTHEVLSSLAQTGFAITEPKSCREVKSRLPAASDGDYTIHPFSMCQDTSIRVYCHNMSSENPEEFLTLPSGPDNNFAIKYGPRLQWSGAVWYRCSGPLYGFWNEAGETKFRKVRIEFENSKVKIIQDDFTFATTTGNNDVPYGVAGDCYSPRQGCGRGTLKVNLTGTELKLAQGVQWTMWYTWPGDVTVQDMYISQDRKVASARCGGWCGHCKPEGDNLLLSHSQCMEPKSCREVKSRLPAASDGDYTIHPFSMCQDTSIRVYCHNMSSENPEEFLTLPSGPDNNFAIKYGPRLQWSGAVWYRCSGPLYGFWNEAGETRFRKVRIQFENSKVKIIQDDFTFATTTGNNDVPYGVAGDCYSPRQGCGRGTLKVNLTGTELKLAQGVQWTMWYTWPGDVTVQDMYISQDRKVASARCGGWCGHCKPEGDNLLLSHPQCMGEN</sequence>
<dbReference type="AlphaFoldDB" id="A0A9J7N7S7"/>
<dbReference type="GO" id="GO:0008270">
    <property type="term" value="F:zinc ion binding"/>
    <property type="evidence" value="ECO:0007669"/>
    <property type="project" value="InterPro"/>
</dbReference>
<evidence type="ECO:0000313" key="4">
    <source>
        <dbReference type="RefSeq" id="XP_035696392.1"/>
    </source>
</evidence>
<dbReference type="RefSeq" id="XP_035696392.1">
    <property type="nucleotide sequence ID" value="XM_035840499.1"/>
</dbReference>
<reference evidence="3" key="1">
    <citation type="journal article" date="2020" name="Nat. Ecol. Evol.">
        <title>Deeply conserved synteny resolves early events in vertebrate evolution.</title>
        <authorList>
            <person name="Simakov O."/>
            <person name="Marletaz F."/>
            <person name="Yue J.X."/>
            <person name="O'Connell B."/>
            <person name="Jenkins J."/>
            <person name="Brandt A."/>
            <person name="Calef R."/>
            <person name="Tung C.H."/>
            <person name="Huang T.K."/>
            <person name="Schmutz J."/>
            <person name="Satoh N."/>
            <person name="Yu J.K."/>
            <person name="Putnam N.H."/>
            <person name="Green R.E."/>
            <person name="Rokhsar D.S."/>
        </authorList>
    </citation>
    <scope>NUCLEOTIDE SEQUENCE [LARGE SCALE GENOMIC DNA]</scope>
    <source>
        <strain evidence="3">S238N-H82</strain>
    </source>
</reference>
<keyword evidence="3" id="KW-1185">Reference proteome</keyword>
<dbReference type="KEGG" id="bfo:118429874"/>
<dbReference type="PROSITE" id="PS51046">
    <property type="entry name" value="GON"/>
    <property type="match status" value="2"/>
</dbReference>
<accession>A0A9J7N7S7</accession>
<protein>
    <submittedName>
        <fullName evidence="4">Uncharacterized protein LOC118429874</fullName>
    </submittedName>
</protein>
<evidence type="ECO:0000259" key="2">
    <source>
        <dbReference type="PROSITE" id="PS51046"/>
    </source>
</evidence>
<reference evidence="4" key="2">
    <citation type="submission" date="2025-08" db="UniProtKB">
        <authorList>
            <consortium name="RefSeq"/>
        </authorList>
    </citation>
    <scope>IDENTIFICATION</scope>
    <source>
        <strain evidence="4">S238N-H82</strain>
        <tissue evidence="4">Testes</tissue>
    </source>
</reference>
<dbReference type="Gene3D" id="2.60.120.1000">
    <property type="match status" value="2"/>
</dbReference>
<gene>
    <name evidence="4" type="primary">LOC118429874</name>
</gene>
<dbReference type="OMA" id="PKSCREV"/>
<feature type="domain" description="GON" evidence="2">
    <location>
        <begin position="73"/>
        <end position="280"/>
    </location>
</feature>
<organism evidence="3 4">
    <name type="scientific">Branchiostoma floridae</name>
    <name type="common">Florida lancelet</name>
    <name type="synonym">Amphioxus</name>
    <dbReference type="NCBI Taxonomy" id="7739"/>
    <lineage>
        <taxon>Eukaryota</taxon>
        <taxon>Metazoa</taxon>
        <taxon>Chordata</taxon>
        <taxon>Cephalochordata</taxon>
        <taxon>Leptocardii</taxon>
        <taxon>Amphioxiformes</taxon>
        <taxon>Branchiostomatidae</taxon>
        <taxon>Branchiostoma</taxon>
    </lineage>
</organism>
<dbReference type="InterPro" id="IPR012314">
    <property type="entry name" value="Pept_M12B_GON-ADAMTSs"/>
</dbReference>
<dbReference type="Proteomes" id="UP000001554">
    <property type="component" value="Chromosome 14"/>
</dbReference>
<keyword evidence="1" id="KW-0479">Metal-binding</keyword>
<dbReference type="GeneID" id="118429874"/>
<evidence type="ECO:0000313" key="3">
    <source>
        <dbReference type="Proteomes" id="UP000001554"/>
    </source>
</evidence>
<evidence type="ECO:0000256" key="1">
    <source>
        <dbReference type="ARBA" id="ARBA00022723"/>
    </source>
</evidence>
<feature type="domain" description="GON" evidence="2">
    <location>
        <begin position="283"/>
        <end position="490"/>
    </location>
</feature>